<keyword evidence="8" id="KW-0812">Transmembrane</keyword>
<dbReference type="OrthoDB" id="9773456at2"/>
<proteinExistence type="predicted"/>
<reference evidence="10 11" key="1">
    <citation type="journal article" date="2014" name="Genome Announc.">
        <title>Genome Sequence and Methylome of Soil Bacterium Gemmatirosa kalamazoonensis KBS708T, a Member of the Rarely Cultivated Gemmatimonadetes Phylum.</title>
        <authorList>
            <person name="Debruyn J.M."/>
            <person name="Radosevich M."/>
            <person name="Wommack K.E."/>
            <person name="Polson S.W."/>
            <person name="Hauser L.J."/>
            <person name="Fawaz M.N."/>
            <person name="Korlach J."/>
            <person name="Tsai Y.C."/>
        </authorList>
    </citation>
    <scope>NUCLEOTIDE SEQUENCE [LARGE SCALE GENOMIC DNA]</scope>
    <source>
        <strain evidence="10 11">KBS708</strain>
    </source>
</reference>
<dbReference type="HOGENOM" id="CLU_1025872_0_0_0"/>
<dbReference type="InterPro" id="IPR009056">
    <property type="entry name" value="Cyt_c-like_dom"/>
</dbReference>
<feature type="region of interest" description="Disordered" evidence="7">
    <location>
        <begin position="1"/>
        <end position="25"/>
    </location>
</feature>
<dbReference type="PROSITE" id="PS51007">
    <property type="entry name" value="CYTC"/>
    <property type="match status" value="1"/>
</dbReference>
<dbReference type="KEGG" id="gba:J421_2369"/>
<name>W0RGJ6_9BACT</name>
<dbReference type="PATRIC" id="fig|861299.3.peg.2415"/>
<dbReference type="PRINTS" id="PR00605">
    <property type="entry name" value="CYTCHROMECIC"/>
</dbReference>
<dbReference type="GO" id="GO:0020037">
    <property type="term" value="F:heme binding"/>
    <property type="evidence" value="ECO:0007669"/>
    <property type="project" value="InterPro"/>
</dbReference>
<organism evidence="10 11">
    <name type="scientific">Gemmatirosa kalamazoonensis</name>
    <dbReference type="NCBI Taxonomy" id="861299"/>
    <lineage>
        <taxon>Bacteria</taxon>
        <taxon>Pseudomonadati</taxon>
        <taxon>Gemmatimonadota</taxon>
        <taxon>Gemmatimonadia</taxon>
        <taxon>Gemmatimonadales</taxon>
        <taxon>Gemmatimonadaceae</taxon>
        <taxon>Gemmatirosa</taxon>
    </lineage>
</organism>
<feature type="region of interest" description="Disordered" evidence="7">
    <location>
        <begin position="201"/>
        <end position="271"/>
    </location>
</feature>
<keyword evidence="2 6" id="KW-0349">Heme</keyword>
<keyword evidence="11" id="KW-1185">Reference proteome</keyword>
<dbReference type="InterPro" id="IPR036909">
    <property type="entry name" value="Cyt_c-like_dom_sf"/>
</dbReference>
<accession>W0RGJ6</accession>
<gene>
    <name evidence="10" type="ORF">J421_2369</name>
</gene>
<dbReference type="InterPro" id="IPR051459">
    <property type="entry name" value="Cytochrome_c-type_DH"/>
</dbReference>
<protein>
    <recommendedName>
        <fullName evidence="9">Cytochrome c domain-containing protein</fullName>
    </recommendedName>
</protein>
<dbReference type="AlphaFoldDB" id="W0RGJ6"/>
<dbReference type="InParanoid" id="W0RGJ6"/>
<feature type="domain" description="Cytochrome c" evidence="9">
    <location>
        <begin position="112"/>
        <end position="201"/>
    </location>
</feature>
<evidence type="ECO:0000256" key="7">
    <source>
        <dbReference type="SAM" id="MobiDB-lite"/>
    </source>
</evidence>
<evidence type="ECO:0000313" key="10">
    <source>
        <dbReference type="EMBL" id="AHG89906.1"/>
    </source>
</evidence>
<keyword evidence="4" id="KW-0249">Electron transport</keyword>
<dbReference type="GO" id="GO:0005506">
    <property type="term" value="F:iron ion binding"/>
    <property type="evidence" value="ECO:0007669"/>
    <property type="project" value="InterPro"/>
</dbReference>
<evidence type="ECO:0000256" key="1">
    <source>
        <dbReference type="ARBA" id="ARBA00022448"/>
    </source>
</evidence>
<dbReference type="STRING" id="861299.J421_2369"/>
<feature type="compositionally biased region" description="Pro residues" evidence="7">
    <location>
        <begin position="260"/>
        <end position="271"/>
    </location>
</feature>
<keyword evidence="1" id="KW-0813">Transport</keyword>
<dbReference type="Pfam" id="PF13442">
    <property type="entry name" value="Cytochrome_CBB3"/>
    <property type="match status" value="1"/>
</dbReference>
<evidence type="ECO:0000256" key="2">
    <source>
        <dbReference type="ARBA" id="ARBA00022617"/>
    </source>
</evidence>
<keyword evidence="8" id="KW-1133">Transmembrane helix</keyword>
<dbReference type="Proteomes" id="UP000019151">
    <property type="component" value="Chromosome"/>
</dbReference>
<feature type="compositionally biased region" description="Low complexity" evidence="7">
    <location>
        <begin position="1"/>
        <end position="10"/>
    </location>
</feature>
<evidence type="ECO:0000259" key="9">
    <source>
        <dbReference type="PROSITE" id="PS51007"/>
    </source>
</evidence>
<keyword evidence="5 6" id="KW-0408">Iron</keyword>
<dbReference type="SUPFAM" id="SSF46626">
    <property type="entry name" value="Cytochrome c"/>
    <property type="match status" value="1"/>
</dbReference>
<evidence type="ECO:0000256" key="6">
    <source>
        <dbReference type="PROSITE-ProRule" id="PRU00433"/>
    </source>
</evidence>
<evidence type="ECO:0000256" key="4">
    <source>
        <dbReference type="ARBA" id="ARBA00022982"/>
    </source>
</evidence>
<keyword evidence="8" id="KW-0472">Membrane</keyword>
<dbReference type="Gene3D" id="1.10.760.10">
    <property type="entry name" value="Cytochrome c-like domain"/>
    <property type="match status" value="1"/>
</dbReference>
<dbReference type="GO" id="GO:0009055">
    <property type="term" value="F:electron transfer activity"/>
    <property type="evidence" value="ECO:0007669"/>
    <property type="project" value="InterPro"/>
</dbReference>
<dbReference type="InterPro" id="IPR008168">
    <property type="entry name" value="Cyt_C_IC"/>
</dbReference>
<evidence type="ECO:0000256" key="3">
    <source>
        <dbReference type="ARBA" id="ARBA00022723"/>
    </source>
</evidence>
<dbReference type="RefSeq" id="WP_025411385.1">
    <property type="nucleotide sequence ID" value="NZ_CP007128.1"/>
</dbReference>
<dbReference type="EMBL" id="CP007128">
    <property type="protein sequence ID" value="AHG89906.1"/>
    <property type="molecule type" value="Genomic_DNA"/>
</dbReference>
<evidence type="ECO:0000256" key="8">
    <source>
        <dbReference type="SAM" id="Phobius"/>
    </source>
</evidence>
<feature type="compositionally biased region" description="Pro residues" evidence="7">
    <location>
        <begin position="217"/>
        <end position="235"/>
    </location>
</feature>
<evidence type="ECO:0000313" key="11">
    <source>
        <dbReference type="Proteomes" id="UP000019151"/>
    </source>
</evidence>
<keyword evidence="3 6" id="KW-0479">Metal-binding</keyword>
<sequence length="271" mass="26906">MSPPRRAASGGSRGSGGRPRRGRKRSRAVPIALAFLGIVAAASAGLALYLGFLPGPDALFGRRGADRLPDDSTLASSVAPHVGASDAPALDTAPMPAPAAIDSTPTDVVTVADSVAGDAVYHGTGRCVGCHGPIGEGAPGLGPSLRLIPGRLTDGSVAAIAQVITRGAPPSPSYRVAMPSYAGQLSAEDVRRLAAYVRTLSQPGTTPDTAHAGVPAPKAPAPTTVPRPTVPPPPDAAAGAVNADAPVAGAAARAPVRRPTVPPPPPAPRRP</sequence>
<feature type="transmembrane region" description="Helical" evidence="8">
    <location>
        <begin position="28"/>
        <end position="52"/>
    </location>
</feature>
<dbReference type="PANTHER" id="PTHR35008">
    <property type="entry name" value="BLL4482 PROTEIN-RELATED"/>
    <property type="match status" value="1"/>
</dbReference>
<evidence type="ECO:0000256" key="5">
    <source>
        <dbReference type="ARBA" id="ARBA00023004"/>
    </source>
</evidence>
<feature type="compositionally biased region" description="Low complexity" evidence="7">
    <location>
        <begin position="236"/>
        <end position="259"/>
    </location>
</feature>
<dbReference type="PANTHER" id="PTHR35008:SF8">
    <property type="entry name" value="ALCOHOL DEHYDROGENASE CYTOCHROME C SUBUNIT"/>
    <property type="match status" value="1"/>
</dbReference>